<proteinExistence type="inferred from homology"/>
<organism evidence="8 9">
    <name type="scientific">Aspergillus nomiae NRRL (strain ATCC 15546 / NRRL 13137 / CBS 260.88 / M93)</name>
    <dbReference type="NCBI Taxonomy" id="1509407"/>
    <lineage>
        <taxon>Eukaryota</taxon>
        <taxon>Fungi</taxon>
        <taxon>Dikarya</taxon>
        <taxon>Ascomycota</taxon>
        <taxon>Pezizomycotina</taxon>
        <taxon>Eurotiomycetes</taxon>
        <taxon>Eurotiomycetidae</taxon>
        <taxon>Eurotiales</taxon>
        <taxon>Aspergillaceae</taxon>
        <taxon>Aspergillus</taxon>
        <taxon>Aspergillus subgen. Circumdati</taxon>
    </lineage>
</organism>
<evidence type="ECO:0000313" key="9">
    <source>
        <dbReference type="Proteomes" id="UP000037505"/>
    </source>
</evidence>
<dbReference type="HAMAP" id="MF_03058">
    <property type="entry name" value="VMA21"/>
    <property type="match status" value="1"/>
</dbReference>
<feature type="transmembrane region" description="Helical" evidence="6">
    <location>
        <begin position="40"/>
        <end position="61"/>
    </location>
</feature>
<comment type="caution">
    <text evidence="6">Lacks conserved residue(s) required for the propagation of feature annotation.</text>
</comment>
<dbReference type="GO" id="GO:0012507">
    <property type="term" value="C:ER to Golgi transport vesicle membrane"/>
    <property type="evidence" value="ECO:0007669"/>
    <property type="project" value="UniProtKB-SubCell"/>
</dbReference>
<evidence type="ECO:0000313" key="8">
    <source>
        <dbReference type="EMBL" id="KNG89986.1"/>
    </source>
</evidence>
<keyword evidence="9" id="KW-1185">Reference proteome</keyword>
<dbReference type="InterPro" id="IPR019013">
    <property type="entry name" value="Vma21"/>
</dbReference>
<reference evidence="8 9" key="1">
    <citation type="submission" date="2014-06" db="EMBL/GenBank/DDBJ databases">
        <title>The Genome of the Aflatoxigenic Filamentous Fungus Aspergillus nomius.</title>
        <authorList>
            <person name="Moore M.G."/>
            <person name="Shannon B.M."/>
            <person name="Brian M.M."/>
        </authorList>
    </citation>
    <scope>NUCLEOTIDE SEQUENCE [LARGE SCALE GENOMIC DNA]</scope>
    <source>
        <strain evidence="8 9">NRRL 13137</strain>
    </source>
</reference>
<keyword evidence="5 6" id="KW-0968">Cytoplasmic vesicle</keyword>
<dbReference type="RefSeq" id="XP_015410909.1">
    <property type="nucleotide sequence ID" value="XM_015546414.1"/>
</dbReference>
<dbReference type="OrthoDB" id="160405at2759"/>
<evidence type="ECO:0000256" key="5">
    <source>
        <dbReference type="ARBA" id="ARBA00023329"/>
    </source>
</evidence>
<gene>
    <name evidence="8" type="ORF">ANOM_001157</name>
</gene>
<dbReference type="GO" id="GO:0005789">
    <property type="term" value="C:endoplasmic reticulum membrane"/>
    <property type="evidence" value="ECO:0007669"/>
    <property type="project" value="UniProtKB-SubCell"/>
</dbReference>
<feature type="region of interest" description="Disordered" evidence="7">
    <location>
        <begin position="1"/>
        <end position="28"/>
    </location>
</feature>
<name>A0A0L1JE54_ASPN3</name>
<evidence type="ECO:0000256" key="1">
    <source>
        <dbReference type="ARBA" id="ARBA00022692"/>
    </source>
</evidence>
<feature type="transmembrane region" description="Helical" evidence="6">
    <location>
        <begin position="67"/>
        <end position="88"/>
    </location>
</feature>
<evidence type="ECO:0000256" key="4">
    <source>
        <dbReference type="ARBA" id="ARBA00023136"/>
    </source>
</evidence>
<keyword evidence="4 6" id="KW-0472">Membrane</keyword>
<keyword evidence="2 6" id="KW-0256">Endoplasmic reticulum</keyword>
<dbReference type="EMBL" id="JNOM01000021">
    <property type="protein sequence ID" value="KNG89986.1"/>
    <property type="molecule type" value="Genomic_DNA"/>
</dbReference>
<dbReference type="AlphaFoldDB" id="A0A0L1JE54"/>
<comment type="function">
    <text evidence="6">Required for the assembly of the V0 complex of the vacuolar ATPase (V-ATPase) in the endoplasmic reticulum.</text>
</comment>
<evidence type="ECO:0000256" key="7">
    <source>
        <dbReference type="SAM" id="MobiDB-lite"/>
    </source>
</evidence>
<dbReference type="Pfam" id="PF09446">
    <property type="entry name" value="VMA21"/>
    <property type="match status" value="1"/>
</dbReference>
<comment type="similarity">
    <text evidence="6">Belongs to the VMA21 family.</text>
</comment>
<dbReference type="GO" id="GO:0070072">
    <property type="term" value="P:vacuolar proton-transporting V-type ATPase complex assembly"/>
    <property type="evidence" value="ECO:0007669"/>
    <property type="project" value="UniProtKB-UniRule"/>
</dbReference>
<dbReference type="GeneID" id="26802961"/>
<dbReference type="STRING" id="1509407.A0A0L1JE54"/>
<dbReference type="Proteomes" id="UP000037505">
    <property type="component" value="Unassembled WGS sequence"/>
</dbReference>
<keyword evidence="1 6" id="KW-0812">Transmembrane</keyword>
<evidence type="ECO:0000256" key="3">
    <source>
        <dbReference type="ARBA" id="ARBA00022989"/>
    </source>
</evidence>
<keyword evidence="3 6" id="KW-1133">Transmembrane helix</keyword>
<comment type="caution">
    <text evidence="8">The sequence shown here is derived from an EMBL/GenBank/DDBJ whole genome shotgun (WGS) entry which is preliminary data.</text>
</comment>
<protein>
    <submittedName>
        <fullName evidence="8">Vacuolar ATPase assembly integral membrane protein VMA21</fullName>
    </submittedName>
</protein>
<dbReference type="GO" id="GO:0033116">
    <property type="term" value="C:endoplasmic reticulum-Golgi intermediate compartment membrane"/>
    <property type="evidence" value="ECO:0007669"/>
    <property type="project" value="UniProtKB-SubCell"/>
</dbReference>
<comment type="subcellular location">
    <subcellularLocation>
        <location evidence="6">Endoplasmic reticulum membrane</location>
        <topology evidence="6">Multi-pass membrane protein</topology>
    </subcellularLocation>
    <subcellularLocation>
        <location evidence="6">Endoplasmic reticulum-Golgi intermediate compartment membrane</location>
        <topology evidence="6">Multi-pass membrane protein</topology>
    </subcellularLocation>
    <subcellularLocation>
        <location evidence="6">Cytoplasmic vesicle</location>
        <location evidence="6">COPII-coated vesicle membrane</location>
        <topology evidence="6">Multi-pass membrane protein</topology>
    </subcellularLocation>
</comment>
<sequence>MASRRPQGKSYAEAVATPAPEKTSDSDVTPAVPTNVIFKLLGFSAAMVSLPIGMYFVAVKFGASPTVAGIIAAVTANIVLFAYVFVAWQDDRLEREALTKKKEKKAQ</sequence>
<evidence type="ECO:0000256" key="6">
    <source>
        <dbReference type="HAMAP-Rule" id="MF_03058"/>
    </source>
</evidence>
<evidence type="ECO:0000256" key="2">
    <source>
        <dbReference type="ARBA" id="ARBA00022824"/>
    </source>
</evidence>
<accession>A0A0L1JE54</accession>